<dbReference type="AlphaFoldDB" id="A0AAD7D5X4"/>
<dbReference type="Proteomes" id="UP001221757">
    <property type="component" value="Unassembled WGS sequence"/>
</dbReference>
<evidence type="ECO:0000313" key="2">
    <source>
        <dbReference type="Proteomes" id="UP001221757"/>
    </source>
</evidence>
<sequence>YAAFLRVVRMFNFIMLKKHSGQLRGIDSLLPHRPAGNLLFWCLACPEPEFN</sequence>
<evidence type="ECO:0000313" key="1">
    <source>
        <dbReference type="EMBL" id="KAJ7679913.1"/>
    </source>
</evidence>
<proteinExistence type="predicted"/>
<name>A0AAD7D5X4_MYCRO</name>
<keyword evidence="2" id="KW-1185">Reference proteome</keyword>
<feature type="non-terminal residue" evidence="1">
    <location>
        <position position="1"/>
    </location>
</feature>
<dbReference type="EMBL" id="JARKIE010000126">
    <property type="protein sequence ID" value="KAJ7679913.1"/>
    <property type="molecule type" value="Genomic_DNA"/>
</dbReference>
<reference evidence="1" key="1">
    <citation type="submission" date="2023-03" db="EMBL/GenBank/DDBJ databases">
        <title>Massive genome expansion in bonnet fungi (Mycena s.s.) driven by repeated elements and novel gene families across ecological guilds.</title>
        <authorList>
            <consortium name="Lawrence Berkeley National Laboratory"/>
            <person name="Harder C.B."/>
            <person name="Miyauchi S."/>
            <person name="Viragh M."/>
            <person name="Kuo A."/>
            <person name="Thoen E."/>
            <person name="Andreopoulos B."/>
            <person name="Lu D."/>
            <person name="Skrede I."/>
            <person name="Drula E."/>
            <person name="Henrissat B."/>
            <person name="Morin E."/>
            <person name="Kohler A."/>
            <person name="Barry K."/>
            <person name="LaButti K."/>
            <person name="Morin E."/>
            <person name="Salamov A."/>
            <person name="Lipzen A."/>
            <person name="Mereny Z."/>
            <person name="Hegedus B."/>
            <person name="Baldrian P."/>
            <person name="Stursova M."/>
            <person name="Weitz H."/>
            <person name="Taylor A."/>
            <person name="Grigoriev I.V."/>
            <person name="Nagy L.G."/>
            <person name="Martin F."/>
            <person name="Kauserud H."/>
        </authorList>
    </citation>
    <scope>NUCLEOTIDE SEQUENCE</scope>
    <source>
        <strain evidence="1">CBHHK067</strain>
    </source>
</reference>
<protein>
    <submittedName>
        <fullName evidence="1">Uncharacterized protein</fullName>
    </submittedName>
</protein>
<gene>
    <name evidence="1" type="ORF">B0H17DRAFT_873597</name>
</gene>
<feature type="non-terminal residue" evidence="1">
    <location>
        <position position="51"/>
    </location>
</feature>
<accession>A0AAD7D5X4</accession>
<organism evidence="1 2">
    <name type="scientific">Mycena rosella</name>
    <name type="common">Pink bonnet</name>
    <name type="synonym">Agaricus rosellus</name>
    <dbReference type="NCBI Taxonomy" id="1033263"/>
    <lineage>
        <taxon>Eukaryota</taxon>
        <taxon>Fungi</taxon>
        <taxon>Dikarya</taxon>
        <taxon>Basidiomycota</taxon>
        <taxon>Agaricomycotina</taxon>
        <taxon>Agaricomycetes</taxon>
        <taxon>Agaricomycetidae</taxon>
        <taxon>Agaricales</taxon>
        <taxon>Marasmiineae</taxon>
        <taxon>Mycenaceae</taxon>
        <taxon>Mycena</taxon>
    </lineage>
</organism>
<comment type="caution">
    <text evidence="1">The sequence shown here is derived from an EMBL/GenBank/DDBJ whole genome shotgun (WGS) entry which is preliminary data.</text>
</comment>